<feature type="compositionally biased region" description="Basic and acidic residues" evidence="1">
    <location>
        <begin position="47"/>
        <end position="58"/>
    </location>
</feature>
<gene>
    <name evidence="2" type="ORF">Tci_851796</name>
</gene>
<accession>A0A699R2U4</accession>
<feature type="region of interest" description="Disordered" evidence="1">
    <location>
        <begin position="31"/>
        <end position="90"/>
    </location>
</feature>
<sequence length="90" mass="9960">FVMTRPVEAFIETDIQAVDLLQSDYFAPTTGLPRFRSADLPSRSGVQHREDHPVHRSGENAGRTQSGRRPDAAAELGGHRADTQQCTNTR</sequence>
<dbReference type="EMBL" id="BKCJ011072236">
    <property type="protein sequence ID" value="GFC79826.1"/>
    <property type="molecule type" value="Genomic_DNA"/>
</dbReference>
<organism evidence="2">
    <name type="scientific">Tanacetum cinerariifolium</name>
    <name type="common">Dalmatian daisy</name>
    <name type="synonym">Chrysanthemum cinerariifolium</name>
    <dbReference type="NCBI Taxonomy" id="118510"/>
    <lineage>
        <taxon>Eukaryota</taxon>
        <taxon>Viridiplantae</taxon>
        <taxon>Streptophyta</taxon>
        <taxon>Embryophyta</taxon>
        <taxon>Tracheophyta</taxon>
        <taxon>Spermatophyta</taxon>
        <taxon>Magnoliopsida</taxon>
        <taxon>eudicotyledons</taxon>
        <taxon>Gunneridae</taxon>
        <taxon>Pentapetalae</taxon>
        <taxon>asterids</taxon>
        <taxon>campanulids</taxon>
        <taxon>Asterales</taxon>
        <taxon>Asteraceae</taxon>
        <taxon>Asteroideae</taxon>
        <taxon>Anthemideae</taxon>
        <taxon>Anthemidinae</taxon>
        <taxon>Tanacetum</taxon>
    </lineage>
</organism>
<comment type="caution">
    <text evidence="2">The sequence shown here is derived from an EMBL/GenBank/DDBJ whole genome shotgun (WGS) entry which is preliminary data.</text>
</comment>
<evidence type="ECO:0000256" key="1">
    <source>
        <dbReference type="SAM" id="MobiDB-lite"/>
    </source>
</evidence>
<name>A0A699R2U4_TANCI</name>
<protein>
    <submittedName>
        <fullName evidence="2">Uncharacterized protein</fullName>
    </submittedName>
</protein>
<evidence type="ECO:0000313" key="2">
    <source>
        <dbReference type="EMBL" id="GFC79826.1"/>
    </source>
</evidence>
<reference evidence="2" key="1">
    <citation type="journal article" date="2019" name="Sci. Rep.">
        <title>Draft genome of Tanacetum cinerariifolium, the natural source of mosquito coil.</title>
        <authorList>
            <person name="Yamashiro T."/>
            <person name="Shiraishi A."/>
            <person name="Satake H."/>
            <person name="Nakayama K."/>
        </authorList>
    </citation>
    <scope>NUCLEOTIDE SEQUENCE</scope>
</reference>
<feature type="non-terminal residue" evidence="2">
    <location>
        <position position="1"/>
    </location>
</feature>
<proteinExistence type="predicted"/>
<dbReference type="AlphaFoldDB" id="A0A699R2U4"/>
<feature type="compositionally biased region" description="Basic and acidic residues" evidence="1">
    <location>
        <begin position="68"/>
        <end position="82"/>
    </location>
</feature>